<evidence type="ECO:0000313" key="2">
    <source>
        <dbReference type="Proteomes" id="UP001596545"/>
    </source>
</evidence>
<accession>A0ABD6ANW2</accession>
<protein>
    <submittedName>
        <fullName evidence="1">Uncharacterized protein</fullName>
    </submittedName>
</protein>
<reference evidence="1 2" key="1">
    <citation type="journal article" date="2019" name="Int. J. Syst. Evol. Microbiol.">
        <title>The Global Catalogue of Microorganisms (GCM) 10K type strain sequencing project: providing services to taxonomists for standard genome sequencing and annotation.</title>
        <authorList>
            <consortium name="The Broad Institute Genomics Platform"/>
            <consortium name="The Broad Institute Genome Sequencing Center for Infectious Disease"/>
            <person name="Wu L."/>
            <person name="Ma J."/>
        </authorList>
    </citation>
    <scope>NUCLEOTIDE SEQUENCE [LARGE SCALE GENOMIC DNA]</scope>
    <source>
        <strain evidence="1 2">CGMCC 1.12554</strain>
    </source>
</reference>
<keyword evidence="2" id="KW-1185">Reference proteome</keyword>
<proteinExistence type="predicted"/>
<dbReference type="RefSeq" id="WP_379792300.1">
    <property type="nucleotide sequence ID" value="NZ_JBHTBL010000021.1"/>
</dbReference>
<evidence type="ECO:0000313" key="1">
    <source>
        <dbReference type="EMBL" id="MFC7325986.1"/>
    </source>
</evidence>
<sequence length="48" mass="5293">MACVGRPVEAPLVEIDGNIDERRKLALRLGDFEHSISDAIELVSDGVW</sequence>
<dbReference type="EMBL" id="JBHTBL010000021">
    <property type="protein sequence ID" value="MFC7325986.1"/>
    <property type="molecule type" value="Genomic_DNA"/>
</dbReference>
<dbReference type="Proteomes" id="UP001596545">
    <property type="component" value="Unassembled WGS sequence"/>
</dbReference>
<gene>
    <name evidence="1" type="ORF">ACFQMF_15585</name>
</gene>
<name>A0ABD6ANW2_9EURY</name>
<dbReference type="AlphaFoldDB" id="A0ABD6ANW2"/>
<comment type="caution">
    <text evidence="1">The sequence shown here is derived from an EMBL/GenBank/DDBJ whole genome shotgun (WGS) entry which is preliminary data.</text>
</comment>
<organism evidence="1 2">
    <name type="scientific">Halorubrum rutilum</name>
    <dbReference type="NCBI Taxonomy" id="1364933"/>
    <lineage>
        <taxon>Archaea</taxon>
        <taxon>Methanobacteriati</taxon>
        <taxon>Methanobacteriota</taxon>
        <taxon>Stenosarchaea group</taxon>
        <taxon>Halobacteria</taxon>
        <taxon>Halobacteriales</taxon>
        <taxon>Haloferacaceae</taxon>
        <taxon>Halorubrum</taxon>
    </lineage>
</organism>